<dbReference type="Pfam" id="PF22234">
    <property type="entry name" value="Rv2466c-like"/>
    <property type="match status" value="1"/>
</dbReference>
<dbReference type="EMBL" id="FUHU01000038">
    <property type="protein sequence ID" value="SJM63775.1"/>
    <property type="molecule type" value="Genomic_DNA"/>
</dbReference>
<dbReference type="InterPro" id="IPR053977">
    <property type="entry name" value="Rv2466c-like"/>
</dbReference>
<dbReference type="Gene3D" id="3.40.30.10">
    <property type="entry name" value="Glutaredoxin"/>
    <property type="match status" value="1"/>
</dbReference>
<protein>
    <submittedName>
        <fullName evidence="1">Uncharacterized protein</fullName>
    </submittedName>
</protein>
<keyword evidence="2" id="KW-1185">Reference proteome</keyword>
<proteinExistence type="predicted"/>
<organism evidence="1 2">
    <name type="scientific">Agrococcus casei LMG 22410</name>
    <dbReference type="NCBI Taxonomy" id="1255656"/>
    <lineage>
        <taxon>Bacteria</taxon>
        <taxon>Bacillati</taxon>
        <taxon>Actinomycetota</taxon>
        <taxon>Actinomycetes</taxon>
        <taxon>Micrococcales</taxon>
        <taxon>Microbacteriaceae</taxon>
        <taxon>Agrococcus</taxon>
    </lineage>
</organism>
<dbReference type="AlphaFoldDB" id="A0A1R4G6S2"/>
<dbReference type="InterPro" id="IPR036249">
    <property type="entry name" value="Thioredoxin-like_sf"/>
</dbReference>
<name>A0A1R4G6S2_9MICO</name>
<reference evidence="1 2" key="1">
    <citation type="submission" date="2017-02" db="EMBL/GenBank/DDBJ databases">
        <authorList>
            <person name="Peterson S.W."/>
        </authorList>
    </citation>
    <scope>NUCLEOTIDE SEQUENCE [LARGE SCALE GENOMIC DNA]</scope>
    <source>
        <strain evidence="1 2">LMG 22410</strain>
    </source>
</reference>
<evidence type="ECO:0000313" key="2">
    <source>
        <dbReference type="Proteomes" id="UP000195787"/>
    </source>
</evidence>
<dbReference type="Proteomes" id="UP000195787">
    <property type="component" value="Unassembled WGS sequence"/>
</dbReference>
<gene>
    <name evidence="1" type="ORF">CZ674_09305</name>
</gene>
<evidence type="ECO:0000313" key="1">
    <source>
        <dbReference type="EMBL" id="SJM63775.1"/>
    </source>
</evidence>
<accession>A0A1R4G6S2</accession>
<sequence>MWFDPTCPWAWMTSRWLGEVAEVRGFDVDWRVMSLAVLNEGRDLPAEYMEKMPRSMRLTRLVIAARETAGQDKVKPLYDALGTRLHPGRESDLDVVIPAALEEAGLPAELAVETDQYDDLLRASHQEAIDLVGDEVGTPVISVDGTAFFGPVVSPAPTGDDALKLFDGIVAAASVESFFELKRSRTRGPQF</sequence>
<dbReference type="SUPFAM" id="SSF52833">
    <property type="entry name" value="Thioredoxin-like"/>
    <property type="match status" value="1"/>
</dbReference>